<evidence type="ECO:0000256" key="6">
    <source>
        <dbReference type="ARBA" id="ARBA00022692"/>
    </source>
</evidence>
<keyword evidence="8 11" id="KW-1133">Transmembrane helix</keyword>
<feature type="domain" description="HAMP" evidence="13">
    <location>
        <begin position="310"/>
        <end position="363"/>
    </location>
</feature>
<dbReference type="InterPro" id="IPR003594">
    <property type="entry name" value="HATPase_dom"/>
</dbReference>
<sequence>MTTRSALFRLLFWTMLGTMTVVGALSFFQFRGALQAEIGDNLRFGATAMMQRIDTFLFAHVENMRVWRGIEVMQDIRVKDVDKRLSNFLANLRAGQDTVYDVLYCTDTQGHIVAASDAASIGGQAPVLSDWRVVPGEGFDNVSVALAPGDNGPRAVVLRSPIPNAFGVGPIGYLYAVLDWRAVQDLLDAAVNHGTRSLLLTDPTGRVLGASAALRSRPVLARLRLDHWRLPTSGAASYVQTGDALGDGDLLVGVATSAGYPPFQGLGWHTLMIEPTTVSFGPIWALLWSMVGVLLVTLLTGLWIASRLADRIASPIVTLTAFTRRFRQGQTEPPALPSGATAEVDELHHAYTDMIHALEQSREQIVRAGKLAVVGEMAAIMAHEVRTPMGILRSSAQLLQRQGDLDERQRELIGFIFSETERLNRLVTLLLECARPNPPDIMSHDLVELVDGVIALLAPRAERANVSLTRAAEDGEVILRCDREQMMQVFLNLILNALSFVPEGGRVRISTHRDDDALWVSVSDDGPGVPVELRQRIFDPFFSRREGGIGLGLTIVQQIVQAHGGTLSVGESAWGGASFNLRFESDEPA</sequence>
<comment type="caution">
    <text evidence="14">The sequence shown here is derived from an EMBL/GenBank/DDBJ whole genome shotgun (WGS) entry which is preliminary data.</text>
</comment>
<dbReference type="InterPro" id="IPR004358">
    <property type="entry name" value="Sig_transdc_His_kin-like_C"/>
</dbReference>
<dbReference type="SMART" id="SM00387">
    <property type="entry name" value="HATPase_c"/>
    <property type="match status" value="1"/>
</dbReference>
<evidence type="ECO:0000256" key="10">
    <source>
        <dbReference type="ARBA" id="ARBA00023136"/>
    </source>
</evidence>
<dbReference type="EC" id="2.7.13.3" evidence="3"/>
<accession>A0ABT6BEQ4</accession>
<keyword evidence="15" id="KW-1185">Reference proteome</keyword>
<evidence type="ECO:0000256" key="9">
    <source>
        <dbReference type="ARBA" id="ARBA00023012"/>
    </source>
</evidence>
<feature type="transmembrane region" description="Helical" evidence="11">
    <location>
        <begin position="283"/>
        <end position="305"/>
    </location>
</feature>
<dbReference type="InterPro" id="IPR005467">
    <property type="entry name" value="His_kinase_dom"/>
</dbReference>
<dbReference type="CDD" id="cd00075">
    <property type="entry name" value="HATPase"/>
    <property type="match status" value="1"/>
</dbReference>
<keyword evidence="7" id="KW-0418">Kinase</keyword>
<dbReference type="Pfam" id="PF02518">
    <property type="entry name" value="HATPase_c"/>
    <property type="match status" value="1"/>
</dbReference>
<dbReference type="PRINTS" id="PR00344">
    <property type="entry name" value="BCTRLSENSOR"/>
</dbReference>
<dbReference type="PROSITE" id="PS50109">
    <property type="entry name" value="HIS_KIN"/>
    <property type="match status" value="1"/>
</dbReference>
<evidence type="ECO:0000256" key="3">
    <source>
        <dbReference type="ARBA" id="ARBA00012438"/>
    </source>
</evidence>
<dbReference type="PANTHER" id="PTHR45436:SF5">
    <property type="entry name" value="SENSOR HISTIDINE KINASE TRCS"/>
    <property type="match status" value="1"/>
</dbReference>
<keyword evidence="5" id="KW-0808">Transferase</keyword>
<keyword evidence="9" id="KW-0902">Two-component regulatory system</keyword>
<evidence type="ECO:0000256" key="4">
    <source>
        <dbReference type="ARBA" id="ARBA00022553"/>
    </source>
</evidence>
<name>A0ABT6BEQ4_9GAMM</name>
<proteinExistence type="predicted"/>
<evidence type="ECO:0000256" key="8">
    <source>
        <dbReference type="ARBA" id="ARBA00022989"/>
    </source>
</evidence>
<evidence type="ECO:0000256" key="7">
    <source>
        <dbReference type="ARBA" id="ARBA00022777"/>
    </source>
</evidence>
<dbReference type="PANTHER" id="PTHR45436">
    <property type="entry name" value="SENSOR HISTIDINE KINASE YKOH"/>
    <property type="match status" value="1"/>
</dbReference>
<evidence type="ECO:0000313" key="14">
    <source>
        <dbReference type="EMBL" id="MDF4026576.1"/>
    </source>
</evidence>
<keyword evidence="14" id="KW-0067">ATP-binding</keyword>
<evidence type="ECO:0000259" key="13">
    <source>
        <dbReference type="PROSITE" id="PS50885"/>
    </source>
</evidence>
<evidence type="ECO:0000259" key="12">
    <source>
        <dbReference type="PROSITE" id="PS50109"/>
    </source>
</evidence>
<dbReference type="SUPFAM" id="SSF55874">
    <property type="entry name" value="ATPase domain of HSP90 chaperone/DNA topoisomerase II/histidine kinase"/>
    <property type="match status" value="1"/>
</dbReference>
<dbReference type="EMBL" id="JARJJS010000005">
    <property type="protein sequence ID" value="MDF4026576.1"/>
    <property type="molecule type" value="Genomic_DNA"/>
</dbReference>
<dbReference type="Pfam" id="PF00512">
    <property type="entry name" value="HisKA"/>
    <property type="match status" value="1"/>
</dbReference>
<dbReference type="InterPro" id="IPR003661">
    <property type="entry name" value="HisK_dim/P_dom"/>
</dbReference>
<evidence type="ECO:0000256" key="11">
    <source>
        <dbReference type="SAM" id="Phobius"/>
    </source>
</evidence>
<dbReference type="SMART" id="SM00388">
    <property type="entry name" value="HisKA"/>
    <property type="match status" value="1"/>
</dbReference>
<dbReference type="InterPro" id="IPR050428">
    <property type="entry name" value="TCS_sensor_his_kinase"/>
</dbReference>
<keyword evidence="14" id="KW-0547">Nucleotide-binding</keyword>
<comment type="catalytic activity">
    <reaction evidence="1">
        <text>ATP + protein L-histidine = ADP + protein N-phospho-L-histidine.</text>
        <dbReference type="EC" id="2.7.13.3"/>
    </reaction>
</comment>
<dbReference type="Gene3D" id="1.10.287.130">
    <property type="match status" value="1"/>
</dbReference>
<keyword evidence="4" id="KW-0597">Phosphoprotein</keyword>
<organism evidence="14 15">
    <name type="scientific">Luteibacter sahnii</name>
    <dbReference type="NCBI Taxonomy" id="3021977"/>
    <lineage>
        <taxon>Bacteria</taxon>
        <taxon>Pseudomonadati</taxon>
        <taxon>Pseudomonadota</taxon>
        <taxon>Gammaproteobacteria</taxon>
        <taxon>Lysobacterales</taxon>
        <taxon>Rhodanobacteraceae</taxon>
        <taxon>Luteibacter</taxon>
    </lineage>
</organism>
<dbReference type="Gene3D" id="6.10.340.10">
    <property type="match status" value="1"/>
</dbReference>
<dbReference type="InterPro" id="IPR003660">
    <property type="entry name" value="HAMP_dom"/>
</dbReference>
<dbReference type="CDD" id="cd00082">
    <property type="entry name" value="HisKA"/>
    <property type="match status" value="1"/>
</dbReference>
<dbReference type="GO" id="GO:0005524">
    <property type="term" value="F:ATP binding"/>
    <property type="evidence" value="ECO:0007669"/>
    <property type="project" value="UniProtKB-KW"/>
</dbReference>
<dbReference type="PROSITE" id="PS50885">
    <property type="entry name" value="HAMP"/>
    <property type="match status" value="1"/>
</dbReference>
<evidence type="ECO:0000256" key="1">
    <source>
        <dbReference type="ARBA" id="ARBA00000085"/>
    </source>
</evidence>
<reference evidence="14 15" key="1">
    <citation type="journal article" date="2024" name="Curr. Microbiol.">
        <title>Luteibacter sahnii sp. nov., A Novel Yellow-Colored Xanthomonadin Pigment Producing Probiotic Bacterium from Healthy Rice Seed Microbiome.</title>
        <authorList>
            <person name="Jaiswal G."/>
            <person name="Rana R."/>
            <person name="Nayak P.K."/>
            <person name="Chouhan R."/>
            <person name="Gandhi S.G."/>
            <person name="Patel H.K."/>
            <person name="Patil P.B."/>
        </authorList>
    </citation>
    <scope>NUCLEOTIDE SEQUENCE [LARGE SCALE GENOMIC DNA]</scope>
    <source>
        <strain evidence="14 15">PPL201</strain>
    </source>
</reference>
<comment type="subcellular location">
    <subcellularLocation>
        <location evidence="2">Membrane</location>
    </subcellularLocation>
</comment>
<dbReference type="SUPFAM" id="SSF47384">
    <property type="entry name" value="Homodimeric domain of signal transducing histidine kinase"/>
    <property type="match status" value="1"/>
</dbReference>
<protein>
    <recommendedName>
        <fullName evidence="3">histidine kinase</fullName>
        <ecNumber evidence="3">2.7.13.3</ecNumber>
    </recommendedName>
</protein>
<evidence type="ECO:0000256" key="2">
    <source>
        <dbReference type="ARBA" id="ARBA00004370"/>
    </source>
</evidence>
<dbReference type="InterPro" id="IPR036890">
    <property type="entry name" value="HATPase_C_sf"/>
</dbReference>
<dbReference type="Proteomes" id="UP001528850">
    <property type="component" value="Unassembled WGS sequence"/>
</dbReference>
<evidence type="ECO:0000256" key="5">
    <source>
        <dbReference type="ARBA" id="ARBA00022679"/>
    </source>
</evidence>
<evidence type="ECO:0000313" key="15">
    <source>
        <dbReference type="Proteomes" id="UP001528850"/>
    </source>
</evidence>
<keyword evidence="10 11" id="KW-0472">Membrane</keyword>
<feature type="domain" description="Histidine kinase" evidence="12">
    <location>
        <begin position="380"/>
        <end position="587"/>
    </location>
</feature>
<keyword evidence="6 11" id="KW-0812">Transmembrane</keyword>
<dbReference type="Gene3D" id="3.30.565.10">
    <property type="entry name" value="Histidine kinase-like ATPase, C-terminal domain"/>
    <property type="match status" value="1"/>
</dbReference>
<dbReference type="InterPro" id="IPR036097">
    <property type="entry name" value="HisK_dim/P_sf"/>
</dbReference>
<gene>
    <name evidence="14" type="ORF">P3W24_16510</name>
</gene>